<feature type="domain" description="GRPD C-terminal" evidence="3">
    <location>
        <begin position="496"/>
        <end position="628"/>
    </location>
</feature>
<evidence type="ECO:0000256" key="1">
    <source>
        <dbReference type="SAM" id="MobiDB-lite"/>
    </source>
</evidence>
<dbReference type="GO" id="GO:0071470">
    <property type="term" value="P:cellular response to osmotic stress"/>
    <property type="evidence" value="ECO:0000318"/>
    <property type="project" value="GO_Central"/>
</dbReference>
<dbReference type="Proteomes" id="UP000091857">
    <property type="component" value="Chromosome 13"/>
</dbReference>
<dbReference type="SMR" id="A0A2C9US00"/>
<dbReference type="Pfam" id="PF25335">
    <property type="entry name" value="GRDP_C"/>
    <property type="match status" value="1"/>
</dbReference>
<proteinExistence type="predicted"/>
<dbReference type="PANTHER" id="PTHR34365:SF7">
    <property type="entry name" value="GLYCINE-RICH DOMAIN-CONTAINING PROTEIN 1"/>
    <property type="match status" value="1"/>
</dbReference>
<feature type="domain" description="GRDP C2" evidence="2">
    <location>
        <begin position="324"/>
        <end position="457"/>
    </location>
</feature>
<evidence type="ECO:0000259" key="3">
    <source>
        <dbReference type="Pfam" id="PF25335"/>
    </source>
</evidence>
<dbReference type="OrthoDB" id="2684236at2759"/>
<evidence type="ECO:0000313" key="4">
    <source>
        <dbReference type="EMBL" id="OAY33525.1"/>
    </source>
</evidence>
<name>A0A2C9US00_MANES</name>
<dbReference type="PANTHER" id="PTHR34365">
    <property type="entry name" value="ENOLASE (DUF1399)"/>
    <property type="match status" value="1"/>
</dbReference>
<organism evidence="4 5">
    <name type="scientific">Manihot esculenta</name>
    <name type="common">Cassava</name>
    <name type="synonym">Jatropha manihot</name>
    <dbReference type="NCBI Taxonomy" id="3983"/>
    <lineage>
        <taxon>Eukaryota</taxon>
        <taxon>Viridiplantae</taxon>
        <taxon>Streptophyta</taxon>
        <taxon>Embryophyta</taxon>
        <taxon>Tracheophyta</taxon>
        <taxon>Spermatophyta</taxon>
        <taxon>Magnoliopsida</taxon>
        <taxon>eudicotyledons</taxon>
        <taxon>Gunneridae</taxon>
        <taxon>Pentapetalae</taxon>
        <taxon>rosids</taxon>
        <taxon>fabids</taxon>
        <taxon>Malpighiales</taxon>
        <taxon>Euphorbiaceae</taxon>
        <taxon>Crotonoideae</taxon>
        <taxon>Manihoteae</taxon>
        <taxon>Manihot</taxon>
    </lineage>
</organism>
<dbReference type="InterPro" id="IPR057518">
    <property type="entry name" value="GRDP_C"/>
</dbReference>
<feature type="region of interest" description="Disordered" evidence="1">
    <location>
        <begin position="854"/>
        <end position="875"/>
    </location>
</feature>
<dbReference type="InterPro" id="IPR009836">
    <property type="entry name" value="GRDP-like"/>
</dbReference>
<evidence type="ECO:0000313" key="5">
    <source>
        <dbReference type="Proteomes" id="UP000091857"/>
    </source>
</evidence>
<sequence length="875" mass="95401">MEMEQELEWLEAQKTAISVDLLAAAKQQLQFLAAVDKNRWLYEGPTLEYAIYRYNACWLPFLAKHSESPVSEGPLVLPLDCEWVWHCHRLNPVRYKTDCEDLFGRILDNSNVVSSVKGICGKQTQEIWNKLYPDEPYEFDLTRALSATTNEKLLANEKCTKYDLVSAVKRQSPFYYQVCRTHMNYDIFLEGAVARYKGFLHLIKRNKERSIKRFCVPTYDIDLIWHTHQLHPISYCKDLNEALGKILEHDDMDSDRTKGKKLDAGFSGTTKQWEETFGTRYWKAGAMYRGIAPSPLTRTPFLPTLLRKDVLTSNEYQKIIQLPEVKIVEVLLEIVGVKNLPEGHKGCLFVRFSKKQPDVFFNTRQKLTILAESEEKQVASFQCEPKGELIFELISHSPSNLLGHKAFRTMGTASLSLQDYLNPVSTLSVEKWVELLPSSGNLSSKPICLRIAVSFTVPIQAPYVLHMVHPKSLSISSCFFPLPGKVQHDKIWTHITDENDTEVISLQMRDSTKAKTTDKSIPKKQVVGAVKSVETRVLAEFMRTHWSLMDSQWCLHFKTKSDEDGYYCDLIGSRMIKIFHGRKLDFEPKHCEKQRNEQDFVTAVEFSAEDPYGKAVALLDLKYGSLKVKEEWLVLPAIVAAFILADILKNKGNGGFIVNSEKLELNGNVEEFSGFHEEANQKSNSTESKVELNVDEIKSAGCGGGCGGGGCGNVVKSGSCGSVCGGGGCGNVVKSGSCGGGCGGGCGNTVKSGSCSGSCGGGCGNTAKSGGRGGGCGNTANSGGCGGGCGAGCGDMVNSRGSGGGCDNMVKSGGCGSGCGGGCGGMFKSDGNGLGDEVESGGCGNKTSYETSISNSHIDSSPKESSVHVTEAIVA</sequence>
<evidence type="ECO:0008006" key="6">
    <source>
        <dbReference type="Google" id="ProtNLM"/>
    </source>
</evidence>
<comment type="caution">
    <text evidence="4">The sequence shown here is derived from an EMBL/GenBank/DDBJ whole genome shotgun (WGS) entry which is preliminary data.</text>
</comment>
<dbReference type="Gramene" id="Manes.13G104100.5.v8.1">
    <property type="protein sequence ID" value="Manes.13G104100.5.v8.1.CDS"/>
    <property type="gene ID" value="Manes.13G104100.v8.1"/>
</dbReference>
<dbReference type="OMA" id="HEHQKIM"/>
<gene>
    <name evidence="4" type="ORF">MANES_13G104100v8</name>
</gene>
<keyword evidence="5" id="KW-1185">Reference proteome</keyword>
<dbReference type="Pfam" id="PF07173">
    <property type="entry name" value="GRDP-like"/>
    <property type="match status" value="1"/>
</dbReference>
<accession>A0A2C9US00</accession>
<reference evidence="5" key="1">
    <citation type="journal article" date="2016" name="Nat. Biotechnol.">
        <title>Sequencing wild and cultivated cassava and related species reveals extensive interspecific hybridization and genetic diversity.</title>
        <authorList>
            <person name="Bredeson J.V."/>
            <person name="Lyons J.B."/>
            <person name="Prochnik S.E."/>
            <person name="Wu G.A."/>
            <person name="Ha C.M."/>
            <person name="Edsinger-Gonzales E."/>
            <person name="Grimwood J."/>
            <person name="Schmutz J."/>
            <person name="Rabbi I.Y."/>
            <person name="Egesi C."/>
            <person name="Nauluvula P."/>
            <person name="Lebot V."/>
            <person name="Ndunguru J."/>
            <person name="Mkamilo G."/>
            <person name="Bart R.S."/>
            <person name="Setter T.L."/>
            <person name="Gleadow R.M."/>
            <person name="Kulakow P."/>
            <person name="Ferguson M.E."/>
            <person name="Rounsley S."/>
            <person name="Rokhsar D.S."/>
        </authorList>
    </citation>
    <scope>NUCLEOTIDE SEQUENCE [LARGE SCALE GENOMIC DNA]</scope>
    <source>
        <strain evidence="5">cv. AM560-2</strain>
    </source>
</reference>
<protein>
    <recommendedName>
        <fullName evidence="6">Glycine-rich domain-containing protein 1</fullName>
    </recommendedName>
</protein>
<evidence type="ECO:0000259" key="2">
    <source>
        <dbReference type="Pfam" id="PF25334"/>
    </source>
</evidence>
<dbReference type="EMBL" id="CM004399">
    <property type="protein sequence ID" value="OAY33525.1"/>
    <property type="molecule type" value="Genomic_DNA"/>
</dbReference>
<dbReference type="Gramene" id="Manes.13G104100.4.v8.1">
    <property type="protein sequence ID" value="Manes.13G104100.4.v8.1.CDS"/>
    <property type="gene ID" value="Manes.13G104100.v8.1"/>
</dbReference>
<dbReference type="Pfam" id="PF25334">
    <property type="entry name" value="C2_GRDP"/>
    <property type="match status" value="1"/>
</dbReference>
<dbReference type="AlphaFoldDB" id="A0A2C9US00"/>
<dbReference type="InterPro" id="IPR057458">
    <property type="entry name" value="GRDP_C2"/>
</dbReference>
<dbReference type="STRING" id="3983.A0A2C9US00"/>